<dbReference type="GO" id="GO:0000287">
    <property type="term" value="F:magnesium ion binding"/>
    <property type="evidence" value="ECO:0007669"/>
    <property type="project" value="InterPro"/>
</dbReference>
<dbReference type="Pfam" id="PF05866">
    <property type="entry name" value="RusA"/>
    <property type="match status" value="1"/>
</dbReference>
<evidence type="ECO:0000313" key="16">
    <source>
        <dbReference type="EMBL" id="MDA5624272.1"/>
    </source>
</evidence>
<evidence type="ECO:0000256" key="15">
    <source>
        <dbReference type="PIRNR" id="PIRNR001007"/>
    </source>
</evidence>
<dbReference type="AlphaFoldDB" id="A0A9X3ZLP2"/>
<protein>
    <recommendedName>
        <fullName evidence="3 15">Crossover junction endodeoxyribonuclease rusA</fullName>
        <ecNumber evidence="14 15">3.1.21.10</ecNumber>
    </recommendedName>
</protein>
<dbReference type="InterPro" id="IPR016281">
    <property type="entry name" value="Endonuclease_RusA"/>
</dbReference>
<comment type="function">
    <text evidence="15">Endonuclease that resolves Holliday junction intermediates made during homologous genetic recombination and DNA repair. Exhibits sequence and structure-selective cleavage of four-way DNA junctions, where it introduces symmetrical nicks in two strands of the same polarity at the 5' side of dinucleotides. Corrects the defects in genetic recombination and DNA repair associated with inactivation of ruvAB or ruvC.</text>
</comment>
<keyword evidence="7 15" id="KW-0227">DNA damage</keyword>
<accession>A0A9X3ZLP2</accession>
<comment type="caution">
    <text evidence="16">The sequence shown here is derived from an EMBL/GenBank/DDBJ whole genome shotgun (WGS) entry which is preliminary data.</text>
</comment>
<evidence type="ECO:0000256" key="6">
    <source>
        <dbReference type="ARBA" id="ARBA00022759"/>
    </source>
</evidence>
<evidence type="ECO:0000256" key="4">
    <source>
        <dbReference type="ARBA" id="ARBA00022722"/>
    </source>
</evidence>
<dbReference type="GO" id="GO:0006310">
    <property type="term" value="P:DNA recombination"/>
    <property type="evidence" value="ECO:0007669"/>
    <property type="project" value="UniProtKB-KW"/>
</dbReference>
<evidence type="ECO:0000256" key="1">
    <source>
        <dbReference type="ARBA" id="ARBA00001946"/>
    </source>
</evidence>
<dbReference type="EC" id="3.1.21.10" evidence="14 15"/>
<organism evidence="16 17">
    <name type="scientific">Pasteurella multocida</name>
    <dbReference type="NCBI Taxonomy" id="747"/>
    <lineage>
        <taxon>Bacteria</taxon>
        <taxon>Pseudomonadati</taxon>
        <taxon>Pseudomonadota</taxon>
        <taxon>Gammaproteobacteria</taxon>
        <taxon>Pasteurellales</taxon>
        <taxon>Pasteurellaceae</taxon>
        <taxon>Pasteurella</taxon>
    </lineage>
</organism>
<comment type="function">
    <text evidence="12">Endonuclease that resolves Holliday junction intermediates made during homologous genetic recombination and DNA repair. Exhibits sequence and structure-selective cleavage of four-way DNA junctions, where it introduces symmetrical nicks in two strands of the same polarity at the 5' side of CC dinucleotides. Corrects the defects in genetic recombination and DNA repair associated with inactivation of RuvAB or RuvC.</text>
</comment>
<keyword evidence="4 15" id="KW-0540">Nuclease</keyword>
<evidence type="ECO:0000256" key="11">
    <source>
        <dbReference type="ARBA" id="ARBA00023204"/>
    </source>
</evidence>
<dbReference type="InterPro" id="IPR008822">
    <property type="entry name" value="Endonuclease_RusA-like"/>
</dbReference>
<dbReference type="EMBL" id="JANJHC010000045">
    <property type="protein sequence ID" value="MDA5624272.1"/>
    <property type="molecule type" value="Genomic_DNA"/>
</dbReference>
<keyword evidence="9" id="KW-0460">Magnesium</keyword>
<comment type="cofactor">
    <cofactor evidence="1">
        <name>Mg(2+)</name>
        <dbReference type="ChEBI" id="CHEBI:18420"/>
    </cofactor>
</comment>
<comment type="similarity">
    <text evidence="15">Belongs to the rusA family.</text>
</comment>
<evidence type="ECO:0000256" key="14">
    <source>
        <dbReference type="ARBA" id="ARBA00029488"/>
    </source>
</evidence>
<keyword evidence="11 15" id="KW-0234">DNA repair</keyword>
<evidence type="ECO:0000256" key="13">
    <source>
        <dbReference type="ARBA" id="ARBA00029354"/>
    </source>
</evidence>
<dbReference type="GO" id="GO:0006281">
    <property type="term" value="P:DNA repair"/>
    <property type="evidence" value="ECO:0007669"/>
    <property type="project" value="UniProtKB-KW"/>
</dbReference>
<evidence type="ECO:0000256" key="8">
    <source>
        <dbReference type="ARBA" id="ARBA00022801"/>
    </source>
</evidence>
<evidence type="ECO:0000256" key="2">
    <source>
        <dbReference type="ARBA" id="ARBA00011738"/>
    </source>
</evidence>
<dbReference type="InterPro" id="IPR036614">
    <property type="entry name" value="RusA-like_sf"/>
</dbReference>
<reference evidence="16" key="1">
    <citation type="submission" date="2022-07" db="EMBL/GenBank/DDBJ databases">
        <title>Genome-based characterization of novel serogroup A variants of Pasteurella multocida.</title>
        <authorList>
            <person name="Prajapati A."/>
            <person name="Yogisharadhya R."/>
            <person name="Mohanty N."/>
            <person name="Chanda M."/>
            <person name="Mendem S.K."/>
            <person name="Siddaramappa S."/>
            <person name="Shivachandra S.B."/>
        </authorList>
    </citation>
    <scope>NUCLEOTIDE SEQUENCE</scope>
    <source>
        <strain evidence="16">NIVEDIPm19</strain>
    </source>
</reference>
<dbReference type="SUPFAM" id="SSF103084">
    <property type="entry name" value="Holliday junction resolvase RusA"/>
    <property type="match status" value="1"/>
</dbReference>
<comment type="subunit">
    <text evidence="2">Homodimer.</text>
</comment>
<dbReference type="PIRSF" id="PIRSF001007">
    <property type="entry name" value="RusA"/>
    <property type="match status" value="1"/>
</dbReference>
<dbReference type="Proteomes" id="UP001145481">
    <property type="component" value="Unassembled WGS sequence"/>
</dbReference>
<evidence type="ECO:0000256" key="7">
    <source>
        <dbReference type="ARBA" id="ARBA00022763"/>
    </source>
</evidence>
<keyword evidence="10" id="KW-0233">DNA recombination</keyword>
<evidence type="ECO:0000313" key="17">
    <source>
        <dbReference type="Proteomes" id="UP001145481"/>
    </source>
</evidence>
<gene>
    <name evidence="16" type="ORF">NM948_12125</name>
</gene>
<keyword evidence="5" id="KW-0479">Metal-binding</keyword>
<evidence type="ECO:0000256" key="5">
    <source>
        <dbReference type="ARBA" id="ARBA00022723"/>
    </source>
</evidence>
<name>A0A9X3ZLP2_PASMD</name>
<dbReference type="GO" id="GO:0008821">
    <property type="term" value="F:crossover junction DNA endonuclease activity"/>
    <property type="evidence" value="ECO:0007669"/>
    <property type="project" value="UniProtKB-EC"/>
</dbReference>
<dbReference type="RefSeq" id="WP_271343410.1">
    <property type="nucleotide sequence ID" value="NZ_JANJHA010000045.1"/>
</dbReference>
<sequence>MAVVDYQLILELPFPPTVNTYWRRVGNSTKISEKGRKYSRDVAWLVRGKKFPKDKRACVFIEAFMPDKRDRDLDNLFKALLDSLVKAGVLVDDSIIDELRIVRRKVVKNGLVRVHIGEWEDDNH</sequence>
<keyword evidence="6 15" id="KW-0255">Endonuclease</keyword>
<evidence type="ECO:0000256" key="12">
    <source>
        <dbReference type="ARBA" id="ARBA00024745"/>
    </source>
</evidence>
<evidence type="ECO:0000256" key="10">
    <source>
        <dbReference type="ARBA" id="ARBA00023172"/>
    </source>
</evidence>
<evidence type="ECO:0000256" key="9">
    <source>
        <dbReference type="ARBA" id="ARBA00022842"/>
    </source>
</evidence>
<keyword evidence="8 15" id="KW-0378">Hydrolase</keyword>
<dbReference type="Gene3D" id="3.30.1330.70">
    <property type="entry name" value="Holliday junction resolvase RusA"/>
    <property type="match status" value="1"/>
</dbReference>
<proteinExistence type="inferred from homology"/>
<comment type="catalytic activity">
    <reaction evidence="13 15">
        <text>Endonucleolytic cleavage at a junction such as a reciprocal single-stranded crossover between two homologous DNA duplexes (Holliday junction).</text>
        <dbReference type="EC" id="3.1.21.10"/>
    </reaction>
</comment>
<evidence type="ECO:0000256" key="3">
    <source>
        <dbReference type="ARBA" id="ARBA00014885"/>
    </source>
</evidence>